<dbReference type="InterPro" id="IPR009057">
    <property type="entry name" value="Homeodomain-like_sf"/>
</dbReference>
<evidence type="ECO:0000256" key="2">
    <source>
        <dbReference type="ARBA" id="ARBA00023125"/>
    </source>
</evidence>
<dbReference type="SUPFAM" id="SSF46689">
    <property type="entry name" value="Homeodomain-like"/>
    <property type="match status" value="1"/>
</dbReference>
<dbReference type="InterPro" id="IPR001647">
    <property type="entry name" value="HTH_TetR"/>
</dbReference>
<dbReference type="PROSITE" id="PS50977">
    <property type="entry name" value="HTH_TETR_2"/>
    <property type="match status" value="1"/>
</dbReference>
<dbReference type="InterPro" id="IPR050624">
    <property type="entry name" value="HTH-type_Tx_Regulator"/>
</dbReference>
<evidence type="ECO:0000256" key="3">
    <source>
        <dbReference type="ARBA" id="ARBA00023163"/>
    </source>
</evidence>
<gene>
    <name evidence="6" type="ORF">PaecuDRAFT_4623</name>
</gene>
<protein>
    <submittedName>
        <fullName evidence="6">Transcriptional regulator, TetR family</fullName>
    </submittedName>
</protein>
<dbReference type="EMBL" id="AEDD01000015">
    <property type="protein sequence ID" value="EFM08612.1"/>
    <property type="molecule type" value="Genomic_DNA"/>
</dbReference>
<dbReference type="FunFam" id="1.10.10.60:FF:000141">
    <property type="entry name" value="TetR family transcriptional regulator"/>
    <property type="match status" value="1"/>
</dbReference>
<dbReference type="Gene3D" id="1.10.357.10">
    <property type="entry name" value="Tetracycline Repressor, domain 2"/>
    <property type="match status" value="1"/>
</dbReference>
<evidence type="ECO:0000256" key="1">
    <source>
        <dbReference type="ARBA" id="ARBA00023015"/>
    </source>
</evidence>
<dbReference type="GO" id="GO:0003677">
    <property type="term" value="F:DNA binding"/>
    <property type="evidence" value="ECO:0007669"/>
    <property type="project" value="UniProtKB-UniRule"/>
</dbReference>
<evidence type="ECO:0000259" key="5">
    <source>
        <dbReference type="PROSITE" id="PS50977"/>
    </source>
</evidence>
<dbReference type="PRINTS" id="PR00455">
    <property type="entry name" value="HTHTETR"/>
</dbReference>
<dbReference type="eggNOG" id="COG1309">
    <property type="taxonomic scope" value="Bacteria"/>
</dbReference>
<dbReference type="AlphaFoldDB" id="E0IG32"/>
<organism evidence="6 7">
    <name type="scientific">Paenibacillus curdlanolyticus YK9</name>
    <dbReference type="NCBI Taxonomy" id="717606"/>
    <lineage>
        <taxon>Bacteria</taxon>
        <taxon>Bacillati</taxon>
        <taxon>Bacillota</taxon>
        <taxon>Bacilli</taxon>
        <taxon>Bacillales</taxon>
        <taxon>Paenibacillaceae</taxon>
        <taxon>Paenibacillus</taxon>
    </lineage>
</organism>
<keyword evidence="3" id="KW-0804">Transcription</keyword>
<dbReference type="OrthoDB" id="9812993at2"/>
<proteinExistence type="predicted"/>
<keyword evidence="7" id="KW-1185">Reference proteome</keyword>
<sequence>MEQLKRAKIIDTAIVVFRDKGYAAASMQDIAEACGMAKGSIYKHFNSKEDLFTEAFTACHQLLFAQAEELDRTMSANKLHSKERLRSKIELLMDYAIEYHLFLFDFKELPIKDNERFREAWKNKKATLLAWQRDCLMEAYGPSLQRYIWDAVAVFRGVLTEYLTHANQRTLSLSMAELAAFIVARLDAVVTDLIETAPEPVLVEANAYFHHLNPMDEQSRQQVLLQLLAGIQAFIQGLDMAERSKGELLEVAGLLQTQLEQESPNSLLTRVYMAYLDTQPELRPSIRQLKHML</sequence>
<keyword evidence="2 4" id="KW-0238">DNA-binding</keyword>
<evidence type="ECO:0000313" key="6">
    <source>
        <dbReference type="EMBL" id="EFM08612.1"/>
    </source>
</evidence>
<dbReference type="PANTHER" id="PTHR43479:SF22">
    <property type="entry name" value="TRANSCRIPTIONAL REGULATOR, TETR FAMILY"/>
    <property type="match status" value="1"/>
</dbReference>
<name>E0IG32_9BACL</name>
<feature type="domain" description="HTH tetR-type" evidence="5">
    <location>
        <begin position="3"/>
        <end position="63"/>
    </location>
</feature>
<dbReference type="Pfam" id="PF00440">
    <property type="entry name" value="TetR_N"/>
    <property type="match status" value="1"/>
</dbReference>
<keyword evidence="1" id="KW-0805">Transcription regulation</keyword>
<evidence type="ECO:0000256" key="4">
    <source>
        <dbReference type="PROSITE-ProRule" id="PRU00335"/>
    </source>
</evidence>
<dbReference type="GO" id="GO:0045892">
    <property type="term" value="P:negative regulation of DNA-templated transcription"/>
    <property type="evidence" value="ECO:0007669"/>
    <property type="project" value="UniProtKB-ARBA"/>
</dbReference>
<feature type="DNA-binding region" description="H-T-H motif" evidence="4">
    <location>
        <begin position="26"/>
        <end position="45"/>
    </location>
</feature>
<dbReference type="STRING" id="717606.PaecuDRAFT_4623"/>
<reference evidence="6 7" key="1">
    <citation type="submission" date="2010-07" db="EMBL/GenBank/DDBJ databases">
        <title>The draft genome of Paenibacillus curdlanolyticus YK9.</title>
        <authorList>
            <consortium name="US DOE Joint Genome Institute (JGI-PGF)"/>
            <person name="Lucas S."/>
            <person name="Copeland A."/>
            <person name="Lapidus A."/>
            <person name="Cheng J.-F."/>
            <person name="Bruce D."/>
            <person name="Goodwin L."/>
            <person name="Pitluck S."/>
            <person name="Land M.L."/>
            <person name="Hauser L."/>
            <person name="Chang Y.-J."/>
            <person name="Jeffries C."/>
            <person name="Anderson I.J."/>
            <person name="Johnson E."/>
            <person name="Loganathan U."/>
            <person name="Mulhopadhyay B."/>
            <person name="Kyrpides N."/>
            <person name="Woyke T.J."/>
        </authorList>
    </citation>
    <scope>NUCLEOTIDE SEQUENCE [LARGE SCALE GENOMIC DNA]</scope>
    <source>
        <strain evidence="6 7">YK9</strain>
    </source>
</reference>
<evidence type="ECO:0000313" key="7">
    <source>
        <dbReference type="Proteomes" id="UP000005387"/>
    </source>
</evidence>
<dbReference type="RefSeq" id="WP_006040603.1">
    <property type="nucleotide sequence ID" value="NZ_AEDD01000015.1"/>
</dbReference>
<accession>E0IG32</accession>
<dbReference type="PANTHER" id="PTHR43479">
    <property type="entry name" value="ACREF/ENVCD OPERON REPRESSOR-RELATED"/>
    <property type="match status" value="1"/>
</dbReference>
<dbReference type="Proteomes" id="UP000005387">
    <property type="component" value="Unassembled WGS sequence"/>
</dbReference>